<proteinExistence type="predicted"/>
<evidence type="ECO:0008006" key="3">
    <source>
        <dbReference type="Google" id="ProtNLM"/>
    </source>
</evidence>
<gene>
    <name evidence="1" type="ORF">HK107_01940</name>
</gene>
<sequence length="263" mass="29731">MIISHPHRFVFLHIPKCAGTSVRQQLQPFDTSDGRFSGPLDHEKLGAIYGTHLPLSILEKHFPETFEEVRAFRAFAVMRDPEGRFRSALAQRLRELHSVELAHAEDDLVEDEIGKVIEELSKGEELPPKGFIHFLPQHRWIEHEDERFADDLFWMSDVAGMLSAISNHTGERLGEALRANESAEYRFPGLIRTTRRASTALRERLPVGAYRSIVKMAKPLLTKDKGGTPKPLPGGETLSGFLRDYYARDFELAGEVTSREAAS</sequence>
<dbReference type="Proteomes" id="UP000536835">
    <property type="component" value="Unassembled WGS sequence"/>
</dbReference>
<evidence type="ECO:0000313" key="2">
    <source>
        <dbReference type="Proteomes" id="UP000536835"/>
    </source>
</evidence>
<keyword evidence="2" id="KW-1185">Reference proteome</keyword>
<evidence type="ECO:0000313" key="1">
    <source>
        <dbReference type="EMBL" id="NNU15084.1"/>
    </source>
</evidence>
<dbReference type="SUPFAM" id="SSF52540">
    <property type="entry name" value="P-loop containing nucleoside triphosphate hydrolases"/>
    <property type="match status" value="1"/>
</dbReference>
<dbReference type="RefSeq" id="WP_173196273.1">
    <property type="nucleotide sequence ID" value="NZ_JABFCX010000002.1"/>
</dbReference>
<dbReference type="InterPro" id="IPR027417">
    <property type="entry name" value="P-loop_NTPase"/>
</dbReference>
<dbReference type="Gene3D" id="3.40.50.300">
    <property type="entry name" value="P-loop containing nucleotide triphosphate hydrolases"/>
    <property type="match status" value="1"/>
</dbReference>
<reference evidence="1 2" key="1">
    <citation type="submission" date="2020-05" db="EMBL/GenBank/DDBJ databases">
        <title>Parvularcula mediterraneae sp. nov., isolated from polypropylene straw from shallow seawater of the seashore of Laganas in Zakynthos island, Greece.</title>
        <authorList>
            <person name="Szabo I."/>
            <person name="Al-Omari J."/>
            <person name="Rado J."/>
            <person name="Szerdahelyi G.S."/>
        </authorList>
    </citation>
    <scope>NUCLEOTIDE SEQUENCE [LARGE SCALE GENOMIC DNA]</scope>
    <source>
        <strain evidence="1 2">ZS-1/3</strain>
    </source>
</reference>
<accession>A0A7Y3W427</accession>
<protein>
    <recommendedName>
        <fullName evidence="3">Sulfotransferase family protein</fullName>
    </recommendedName>
</protein>
<name>A0A7Y3W427_9PROT</name>
<dbReference type="EMBL" id="JABFCX010000002">
    <property type="protein sequence ID" value="NNU15084.1"/>
    <property type="molecule type" value="Genomic_DNA"/>
</dbReference>
<comment type="caution">
    <text evidence="1">The sequence shown here is derived from an EMBL/GenBank/DDBJ whole genome shotgun (WGS) entry which is preliminary data.</text>
</comment>
<organism evidence="1 2">
    <name type="scientific">Parvularcula mediterranea</name>
    <dbReference type="NCBI Taxonomy" id="2732508"/>
    <lineage>
        <taxon>Bacteria</taxon>
        <taxon>Pseudomonadati</taxon>
        <taxon>Pseudomonadota</taxon>
        <taxon>Alphaproteobacteria</taxon>
        <taxon>Parvularculales</taxon>
        <taxon>Parvularculaceae</taxon>
        <taxon>Parvularcula</taxon>
    </lineage>
</organism>
<dbReference type="AlphaFoldDB" id="A0A7Y3W427"/>